<organism evidence="1 2">
    <name type="scientific">Neophaeococcomyces mojaviensis</name>
    <dbReference type="NCBI Taxonomy" id="3383035"/>
    <lineage>
        <taxon>Eukaryota</taxon>
        <taxon>Fungi</taxon>
        <taxon>Dikarya</taxon>
        <taxon>Ascomycota</taxon>
        <taxon>Pezizomycotina</taxon>
        <taxon>Eurotiomycetes</taxon>
        <taxon>Chaetothyriomycetidae</taxon>
        <taxon>Chaetothyriales</taxon>
        <taxon>Chaetothyriales incertae sedis</taxon>
        <taxon>Neophaeococcomyces</taxon>
    </lineage>
</organism>
<comment type="caution">
    <text evidence="1">The sequence shown here is derived from an EMBL/GenBank/DDBJ whole genome shotgun (WGS) entry which is preliminary data.</text>
</comment>
<dbReference type="Proteomes" id="UP001172386">
    <property type="component" value="Unassembled WGS sequence"/>
</dbReference>
<evidence type="ECO:0000313" key="2">
    <source>
        <dbReference type="Proteomes" id="UP001172386"/>
    </source>
</evidence>
<gene>
    <name evidence="1" type="ORF">H2198_003377</name>
</gene>
<proteinExistence type="predicted"/>
<reference evidence="1" key="1">
    <citation type="submission" date="2022-10" db="EMBL/GenBank/DDBJ databases">
        <title>Culturing micro-colonial fungi from biological soil crusts in the Mojave desert and describing Neophaeococcomyces mojavensis, and introducing the new genera and species Taxawa tesnikishii.</title>
        <authorList>
            <person name="Kurbessoian T."/>
            <person name="Stajich J.E."/>
        </authorList>
    </citation>
    <scope>NUCLEOTIDE SEQUENCE</scope>
    <source>
        <strain evidence="1">JES_112</strain>
    </source>
</reference>
<evidence type="ECO:0000313" key="1">
    <source>
        <dbReference type="EMBL" id="KAJ9658948.1"/>
    </source>
</evidence>
<name>A0ACC3ABE0_9EURO</name>
<sequence length="526" mass="60347">MASNSSQKSSVSPSSFADVLETNSPPTQTKKYATIRPRPEPAITISDTKQALLRKQLLRQRNPYSGCFISRCRTRNCRLSTHQQWVSSRSPDKQTDITNEAQAAIGTTSGTVTPDSRLDALPGLPAAGLEGPEIKKLFHMFFSYDYPRLTALLHPPAITDSAKKWVDACQQEALDRSLTSSVYCYMYIASAHLHELTRRNDLSPNKVSGVLRGKLLQLMREKLDNFVQVEVENIIMVILTIVQFDLALTQHVVLDSHRSALQHLVTKQGGLHNIRYAVVYVITLDRILAMYTAKTPLYAETIDRTFLRPPKIALQYGSNLDGQNQQINIDSDVAHFCYDVCRAIEIVEDEKWTFEPGRTENSYDASQIHYLYFLKYHIHNTFAHLQSRTLAVSEKSRPILFASNIVAYFILQLNYMPAITRFLSNRLRGYLEEQNLPRDWLGYEDILSWIMCALLSTPGHWDGRDWAKLRFIELKKLRYGNSRWPRSWISNEIKNVRKYVWSARLDKYLTATLTQLESSRDSRSET</sequence>
<keyword evidence="2" id="KW-1185">Reference proteome</keyword>
<dbReference type="EMBL" id="JAPDRQ010000045">
    <property type="protein sequence ID" value="KAJ9658948.1"/>
    <property type="molecule type" value="Genomic_DNA"/>
</dbReference>
<protein>
    <submittedName>
        <fullName evidence="1">Uncharacterized protein</fullName>
    </submittedName>
</protein>
<accession>A0ACC3ABE0</accession>